<reference evidence="1 2" key="1">
    <citation type="journal article" date="2015" name="Biotechnol. Biofuels">
        <title>Enhanced degradation of softwood versus hardwood by the white-rot fungus Pycnoporus coccineus.</title>
        <authorList>
            <person name="Couturier M."/>
            <person name="Navarro D."/>
            <person name="Chevret D."/>
            <person name="Henrissat B."/>
            <person name="Piumi F."/>
            <person name="Ruiz-Duenas F.J."/>
            <person name="Martinez A.T."/>
            <person name="Grigoriev I.V."/>
            <person name="Riley R."/>
            <person name="Lipzen A."/>
            <person name="Berrin J.G."/>
            <person name="Master E.R."/>
            <person name="Rosso M.N."/>
        </authorList>
    </citation>
    <scope>NUCLEOTIDE SEQUENCE [LARGE SCALE GENOMIC DNA]</scope>
    <source>
        <strain evidence="1 2">BRFM310</strain>
    </source>
</reference>
<evidence type="ECO:0000313" key="2">
    <source>
        <dbReference type="Proteomes" id="UP000193067"/>
    </source>
</evidence>
<organism evidence="1 2">
    <name type="scientific">Trametes coccinea (strain BRFM310)</name>
    <name type="common">Pycnoporus coccineus</name>
    <dbReference type="NCBI Taxonomy" id="1353009"/>
    <lineage>
        <taxon>Eukaryota</taxon>
        <taxon>Fungi</taxon>
        <taxon>Dikarya</taxon>
        <taxon>Basidiomycota</taxon>
        <taxon>Agaricomycotina</taxon>
        <taxon>Agaricomycetes</taxon>
        <taxon>Polyporales</taxon>
        <taxon>Polyporaceae</taxon>
        <taxon>Trametes</taxon>
    </lineage>
</organism>
<keyword evidence="2" id="KW-1185">Reference proteome</keyword>
<dbReference type="AlphaFoldDB" id="A0A1Y2I5Q7"/>
<protein>
    <submittedName>
        <fullName evidence="1">Uncharacterized protein</fullName>
    </submittedName>
</protein>
<name>A0A1Y2I5Q7_TRAC3</name>
<proteinExistence type="predicted"/>
<dbReference type="Proteomes" id="UP000193067">
    <property type="component" value="Unassembled WGS sequence"/>
</dbReference>
<evidence type="ECO:0000313" key="1">
    <source>
        <dbReference type="EMBL" id="OSC96477.1"/>
    </source>
</evidence>
<accession>A0A1Y2I5Q7</accession>
<dbReference type="EMBL" id="KZ084180">
    <property type="protein sequence ID" value="OSC96477.1"/>
    <property type="molecule type" value="Genomic_DNA"/>
</dbReference>
<sequence length="100" mass="11391">MSMEVSTVRKAYALMGAVIRQSTCSAWTVPRTTPLYRIDKNLGVDCLFAYEVHQDRLFWTAPLWIRRDISVRAGRRVRAYHLGNTADSISVLTTHLLTHG</sequence>
<gene>
    <name evidence="1" type="ORF">PYCCODRAFT_1307556</name>
</gene>